<dbReference type="Proteomes" id="UP001205185">
    <property type="component" value="Unassembled WGS sequence"/>
</dbReference>
<proteinExistence type="predicted"/>
<organism evidence="1 2">
    <name type="scientific">Actinokineospora diospyrosa</name>
    <dbReference type="NCBI Taxonomy" id="103728"/>
    <lineage>
        <taxon>Bacteria</taxon>
        <taxon>Bacillati</taxon>
        <taxon>Actinomycetota</taxon>
        <taxon>Actinomycetes</taxon>
        <taxon>Pseudonocardiales</taxon>
        <taxon>Pseudonocardiaceae</taxon>
        <taxon>Actinokineospora</taxon>
    </lineage>
</organism>
<evidence type="ECO:0000313" key="1">
    <source>
        <dbReference type="EMBL" id="MCP2269609.1"/>
    </source>
</evidence>
<dbReference type="RefSeq" id="WP_253886597.1">
    <property type="nucleotide sequence ID" value="NZ_BAAAVB010000012.1"/>
</dbReference>
<accession>A0ABT1IAF2</accession>
<dbReference type="SUPFAM" id="SSF55961">
    <property type="entry name" value="Bet v1-like"/>
    <property type="match status" value="1"/>
</dbReference>
<protein>
    <submittedName>
        <fullName evidence="1">Polyketide cyclase / dehydrase and lipid transport</fullName>
    </submittedName>
</protein>
<name>A0ABT1IAF2_9PSEU</name>
<dbReference type="InterPro" id="IPR023393">
    <property type="entry name" value="START-like_dom_sf"/>
</dbReference>
<keyword evidence="2" id="KW-1185">Reference proteome</keyword>
<comment type="caution">
    <text evidence="1">The sequence shown here is derived from an EMBL/GenBank/DDBJ whole genome shotgun (WGS) entry which is preliminary data.</text>
</comment>
<reference evidence="1 2" key="1">
    <citation type="submission" date="2022-06" db="EMBL/GenBank/DDBJ databases">
        <title>Genomic Encyclopedia of Archaeal and Bacterial Type Strains, Phase II (KMG-II): from individual species to whole genera.</title>
        <authorList>
            <person name="Goeker M."/>
        </authorList>
    </citation>
    <scope>NUCLEOTIDE SEQUENCE [LARGE SCALE GENOMIC DNA]</scope>
    <source>
        <strain evidence="1 2">DSM 44255</strain>
    </source>
</reference>
<gene>
    <name evidence="1" type="ORF">LV75_002098</name>
</gene>
<dbReference type="Pfam" id="PF10604">
    <property type="entry name" value="Polyketide_cyc2"/>
    <property type="match status" value="1"/>
</dbReference>
<evidence type="ECO:0000313" key="2">
    <source>
        <dbReference type="Proteomes" id="UP001205185"/>
    </source>
</evidence>
<dbReference type="CDD" id="cd07812">
    <property type="entry name" value="SRPBCC"/>
    <property type="match status" value="1"/>
</dbReference>
<dbReference type="InterPro" id="IPR019587">
    <property type="entry name" value="Polyketide_cyclase/dehydratase"/>
</dbReference>
<dbReference type="Gene3D" id="3.30.530.20">
    <property type="match status" value="1"/>
</dbReference>
<sequence>MVVEVLRSAQVPASIDRVWDIVSDAERAPDWFSFAERTEVLAGEGLGQRRRQFGRWGRFRSEIDQRVVAFEPPRVIAWEHTKERIDGKDSPTYAKATRFQIELAADGEHTTVRLRTVQEPDNLVRGVLMRLVGTKEIKRRMDESLARLARAVVSE</sequence>
<dbReference type="EMBL" id="JAMTCO010000005">
    <property type="protein sequence ID" value="MCP2269609.1"/>
    <property type="molecule type" value="Genomic_DNA"/>
</dbReference>